<reference evidence="5" key="1">
    <citation type="journal article" date="2019" name="Int. J. Syst. Evol. Microbiol.">
        <title>The Global Catalogue of Microorganisms (GCM) 10K type strain sequencing project: providing services to taxonomists for standard genome sequencing and annotation.</title>
        <authorList>
            <consortium name="The Broad Institute Genomics Platform"/>
            <consortium name="The Broad Institute Genome Sequencing Center for Infectious Disease"/>
            <person name="Wu L."/>
            <person name="Ma J."/>
        </authorList>
    </citation>
    <scope>NUCLEOTIDE SEQUENCE [LARGE SCALE GENOMIC DNA]</scope>
    <source>
        <strain evidence="5">JCM 30846</strain>
    </source>
</reference>
<dbReference type="PANTHER" id="PTHR43827:SF3">
    <property type="entry name" value="NADP-DEPENDENT OXIDOREDUCTASE DOMAIN-CONTAINING PROTEIN"/>
    <property type="match status" value="1"/>
</dbReference>
<dbReference type="PANTHER" id="PTHR43827">
    <property type="entry name" value="2,5-DIKETO-D-GLUCONIC ACID REDUCTASE"/>
    <property type="match status" value="1"/>
</dbReference>
<dbReference type="Gene3D" id="3.20.20.100">
    <property type="entry name" value="NADP-dependent oxidoreductase domain"/>
    <property type="match status" value="2"/>
</dbReference>
<dbReference type="InterPro" id="IPR036812">
    <property type="entry name" value="NAD(P)_OxRdtase_dom_sf"/>
</dbReference>
<protein>
    <recommendedName>
        <fullName evidence="6">Aldo/keto reductase</fullName>
    </recommendedName>
</protein>
<organism evidence="4 5">
    <name type="scientific">Streptomyces tremellae</name>
    <dbReference type="NCBI Taxonomy" id="1124239"/>
    <lineage>
        <taxon>Bacteria</taxon>
        <taxon>Bacillati</taxon>
        <taxon>Actinomycetota</taxon>
        <taxon>Actinomycetes</taxon>
        <taxon>Kitasatosporales</taxon>
        <taxon>Streptomycetaceae</taxon>
        <taxon>Streptomyces</taxon>
    </lineage>
</organism>
<evidence type="ECO:0000313" key="4">
    <source>
        <dbReference type="EMBL" id="GAA3739744.1"/>
    </source>
</evidence>
<name>A0ABP7FH42_9ACTN</name>
<keyword evidence="5" id="KW-1185">Reference proteome</keyword>
<dbReference type="EMBL" id="BAABEP010000030">
    <property type="protein sequence ID" value="GAA3739744.1"/>
    <property type="molecule type" value="Genomic_DNA"/>
</dbReference>
<evidence type="ECO:0008006" key="6">
    <source>
        <dbReference type="Google" id="ProtNLM"/>
    </source>
</evidence>
<dbReference type="SUPFAM" id="SSF51430">
    <property type="entry name" value="NAD(P)-linked oxidoreductase"/>
    <property type="match status" value="2"/>
</dbReference>
<dbReference type="Proteomes" id="UP001499884">
    <property type="component" value="Unassembled WGS sequence"/>
</dbReference>
<evidence type="ECO:0000256" key="2">
    <source>
        <dbReference type="ARBA" id="ARBA00023002"/>
    </source>
</evidence>
<keyword evidence="1" id="KW-0521">NADP</keyword>
<accession>A0ABP7FH42</accession>
<evidence type="ECO:0000313" key="5">
    <source>
        <dbReference type="Proteomes" id="UP001499884"/>
    </source>
</evidence>
<keyword evidence="2" id="KW-0560">Oxidoreductase</keyword>
<comment type="caution">
    <text evidence="4">The sequence shown here is derived from an EMBL/GenBank/DDBJ whole genome shotgun (WGS) entry which is preliminary data.</text>
</comment>
<sequence>MAGTVPRVAPGPVAEEHPVRHLILNNGAATPAVGFGVFQTPPDAAERAVACALETGYRLLDTAAHGKTPAQIVIRRHLRQGRSAIPTSVRPQCIADTFDVSDFQLTPAELEALDHPDTGTRGGPEPGAVTLEAFGRDIPEA</sequence>
<proteinExistence type="predicted"/>
<evidence type="ECO:0000256" key="3">
    <source>
        <dbReference type="SAM" id="MobiDB-lite"/>
    </source>
</evidence>
<gene>
    <name evidence="4" type="ORF">GCM10023082_41020</name>
</gene>
<dbReference type="InterPro" id="IPR020471">
    <property type="entry name" value="AKR"/>
</dbReference>
<feature type="region of interest" description="Disordered" evidence="3">
    <location>
        <begin position="113"/>
        <end position="141"/>
    </location>
</feature>
<evidence type="ECO:0000256" key="1">
    <source>
        <dbReference type="ARBA" id="ARBA00022857"/>
    </source>
</evidence>